<evidence type="ECO:0000259" key="1">
    <source>
        <dbReference type="Pfam" id="PF00156"/>
    </source>
</evidence>
<evidence type="ECO:0000313" key="3">
    <source>
        <dbReference type="Proteomes" id="UP001596037"/>
    </source>
</evidence>
<dbReference type="InterPro" id="IPR000836">
    <property type="entry name" value="PRTase_dom"/>
</dbReference>
<dbReference type="CDD" id="cd06223">
    <property type="entry name" value="PRTases_typeI"/>
    <property type="match status" value="1"/>
</dbReference>
<dbReference type="InterPro" id="IPR029057">
    <property type="entry name" value="PRTase-like"/>
</dbReference>
<keyword evidence="3" id="KW-1185">Reference proteome</keyword>
<evidence type="ECO:0000313" key="2">
    <source>
        <dbReference type="EMBL" id="MFC5499729.1"/>
    </source>
</evidence>
<dbReference type="EMBL" id="JBHSMF010000010">
    <property type="protein sequence ID" value="MFC5499729.1"/>
    <property type="molecule type" value="Genomic_DNA"/>
</dbReference>
<dbReference type="Gene3D" id="3.40.50.2020">
    <property type="match status" value="1"/>
</dbReference>
<dbReference type="SUPFAM" id="SSF53271">
    <property type="entry name" value="PRTase-like"/>
    <property type="match status" value="1"/>
</dbReference>
<keyword evidence="2" id="KW-0328">Glycosyltransferase</keyword>
<dbReference type="GO" id="GO:0016757">
    <property type="term" value="F:glycosyltransferase activity"/>
    <property type="evidence" value="ECO:0007669"/>
    <property type="project" value="UniProtKB-KW"/>
</dbReference>
<protein>
    <submittedName>
        <fullName evidence="2">Phosphoribosyltransferase</fullName>
    </submittedName>
</protein>
<organism evidence="2 3">
    <name type="scientific">Caenimonas terrae</name>
    <dbReference type="NCBI Taxonomy" id="696074"/>
    <lineage>
        <taxon>Bacteria</taxon>
        <taxon>Pseudomonadati</taxon>
        <taxon>Pseudomonadota</taxon>
        <taxon>Betaproteobacteria</taxon>
        <taxon>Burkholderiales</taxon>
        <taxon>Comamonadaceae</taxon>
        <taxon>Caenimonas</taxon>
    </lineage>
</organism>
<dbReference type="Proteomes" id="UP001596037">
    <property type="component" value="Unassembled WGS sequence"/>
</dbReference>
<keyword evidence="2" id="KW-0808">Transferase</keyword>
<sequence length="216" mass="23460">MYFADRLDAAEQLAKALHAYRGRHPLILAIPRGAVPMGWLLAERLEGELDVVLVRKLRAPGSPEFAVGSIDESGWVYLAPHARSAGADAGYLAEEKRHQLALLKERRARYTPGRAAADPAGRVVIVVDDGLATGSTMMAALHAVRARGPETLVCAVPVASRDSLELVRPFADQLVCLHAPEDFFAVGQFYRTFGQVEDEEAIRLLGTAAHTTRAVR</sequence>
<proteinExistence type="predicted"/>
<feature type="domain" description="Phosphoribosyltransferase" evidence="1">
    <location>
        <begin position="7"/>
        <end position="178"/>
    </location>
</feature>
<dbReference type="Pfam" id="PF00156">
    <property type="entry name" value="Pribosyltran"/>
    <property type="match status" value="1"/>
</dbReference>
<gene>
    <name evidence="2" type="ORF">ACFPOE_19455</name>
</gene>
<comment type="caution">
    <text evidence="2">The sequence shown here is derived from an EMBL/GenBank/DDBJ whole genome shotgun (WGS) entry which is preliminary data.</text>
</comment>
<name>A0ABW0NJ24_9BURK</name>
<reference evidence="3" key="1">
    <citation type="journal article" date="2019" name="Int. J. Syst. Evol. Microbiol.">
        <title>The Global Catalogue of Microorganisms (GCM) 10K type strain sequencing project: providing services to taxonomists for standard genome sequencing and annotation.</title>
        <authorList>
            <consortium name="The Broad Institute Genomics Platform"/>
            <consortium name="The Broad Institute Genome Sequencing Center for Infectious Disease"/>
            <person name="Wu L."/>
            <person name="Ma J."/>
        </authorList>
    </citation>
    <scope>NUCLEOTIDE SEQUENCE [LARGE SCALE GENOMIC DNA]</scope>
    <source>
        <strain evidence="3">CCUG 57401</strain>
    </source>
</reference>
<accession>A0ABW0NJ24</accession>
<dbReference type="RefSeq" id="WP_376851980.1">
    <property type="nucleotide sequence ID" value="NZ_JBHSMF010000010.1"/>
</dbReference>
<dbReference type="Gene3D" id="3.30.1310.20">
    <property type="entry name" value="PRTase-like"/>
    <property type="match status" value="1"/>
</dbReference>